<dbReference type="eggNOG" id="ENOG503486S">
    <property type="taxonomic scope" value="Bacteria"/>
</dbReference>
<feature type="compositionally biased region" description="Polar residues" evidence="1">
    <location>
        <begin position="106"/>
        <end position="116"/>
    </location>
</feature>
<gene>
    <name evidence="2" type="ordered locus">Plabr_4010</name>
</gene>
<evidence type="ECO:0000313" key="2">
    <source>
        <dbReference type="EMBL" id="ADY61587.1"/>
    </source>
</evidence>
<sequence>MSSTRAEAVAEVLWELKRADKMATFSEIATRAGFSAGANGRSMQTCLKHIRKDWSHLEWWRAISDDLIVAKDSEQYEELAESDFELTEAEAEKEGMTLQNPEEALQQWSLQESSTN</sequence>
<dbReference type="OrthoDB" id="214190at2"/>
<dbReference type="KEGG" id="pbs:Plabr_4010"/>
<organism evidence="2 3">
    <name type="scientific">Rubinisphaera brasiliensis (strain ATCC 49424 / DSM 5305 / JCM 21570 / IAM 15109 / NBRC 103401 / IFAM 1448)</name>
    <name type="common">Planctomyces brasiliensis</name>
    <dbReference type="NCBI Taxonomy" id="756272"/>
    <lineage>
        <taxon>Bacteria</taxon>
        <taxon>Pseudomonadati</taxon>
        <taxon>Planctomycetota</taxon>
        <taxon>Planctomycetia</taxon>
        <taxon>Planctomycetales</taxon>
        <taxon>Planctomycetaceae</taxon>
        <taxon>Rubinisphaera</taxon>
    </lineage>
</organism>
<protein>
    <submittedName>
        <fullName evidence="2">Uncharacterized protein</fullName>
    </submittedName>
</protein>
<dbReference type="HOGENOM" id="CLU_2118815_0_0_0"/>
<feature type="region of interest" description="Disordered" evidence="1">
    <location>
        <begin position="90"/>
        <end position="116"/>
    </location>
</feature>
<evidence type="ECO:0000313" key="3">
    <source>
        <dbReference type="Proteomes" id="UP000006860"/>
    </source>
</evidence>
<dbReference type="Proteomes" id="UP000006860">
    <property type="component" value="Chromosome"/>
</dbReference>
<dbReference type="RefSeq" id="WP_013630304.1">
    <property type="nucleotide sequence ID" value="NC_015174.1"/>
</dbReference>
<keyword evidence="3" id="KW-1185">Reference proteome</keyword>
<accession>F0SGI2</accession>
<name>F0SGI2_RUBBR</name>
<dbReference type="EMBL" id="CP002546">
    <property type="protein sequence ID" value="ADY61587.1"/>
    <property type="molecule type" value="Genomic_DNA"/>
</dbReference>
<proteinExistence type="predicted"/>
<reference evidence="3" key="1">
    <citation type="submission" date="2011-02" db="EMBL/GenBank/DDBJ databases">
        <title>The complete genome of Planctomyces brasiliensis DSM 5305.</title>
        <authorList>
            <person name="Lucas S."/>
            <person name="Copeland A."/>
            <person name="Lapidus A."/>
            <person name="Bruce D."/>
            <person name="Goodwin L."/>
            <person name="Pitluck S."/>
            <person name="Kyrpides N."/>
            <person name="Mavromatis K."/>
            <person name="Pagani I."/>
            <person name="Ivanova N."/>
            <person name="Ovchinnikova G."/>
            <person name="Lu M."/>
            <person name="Detter J.C."/>
            <person name="Han C."/>
            <person name="Land M."/>
            <person name="Hauser L."/>
            <person name="Markowitz V."/>
            <person name="Cheng J.-F."/>
            <person name="Hugenholtz P."/>
            <person name="Woyke T."/>
            <person name="Wu D."/>
            <person name="Tindall B."/>
            <person name="Pomrenke H.G."/>
            <person name="Brambilla E."/>
            <person name="Klenk H.-P."/>
            <person name="Eisen J.A."/>
        </authorList>
    </citation>
    <scope>NUCLEOTIDE SEQUENCE [LARGE SCALE GENOMIC DNA]</scope>
    <source>
        <strain evidence="3">ATCC 49424 / DSM 5305 / JCM 21570 / NBRC 103401 / IFAM 1448</strain>
    </source>
</reference>
<evidence type="ECO:0000256" key="1">
    <source>
        <dbReference type="SAM" id="MobiDB-lite"/>
    </source>
</evidence>
<dbReference type="AlphaFoldDB" id="F0SGI2"/>